<accession>A0A328C5J2</accession>
<comment type="caution">
    <text evidence="3">The sequence shown here is derived from an EMBL/GenBank/DDBJ whole genome shotgun (WGS) entry which is preliminary data.</text>
</comment>
<dbReference type="EMBL" id="QHKO01000009">
    <property type="protein sequence ID" value="RAL20573.1"/>
    <property type="molecule type" value="Genomic_DNA"/>
</dbReference>
<keyword evidence="4" id="KW-1185">Reference proteome</keyword>
<evidence type="ECO:0000256" key="2">
    <source>
        <dbReference type="SAM" id="SignalP"/>
    </source>
</evidence>
<sequence length="355" mass="37562">MSSLKYPILLTALLALSGCGAELVEDLCRYDSNCATSQYCVDFQCVDACVEDDECASGRRCLSYQRSGEVEPIEACLIDERTPGDVQCESDAQCQEELASQRVFCGLDGRCAYIIYDGDTGVSLDAGDDASDPDASVDPGESVLILIEQVWPEGSPDEEDAGEPFADVGEDAGDVGEDAGDVGEDAGNADSGHADVGPAPAEVAPVRVGAVIARSPSGNAEAYGRVLRWESARSEPDEPYLQAAPVALDDDEICVQDASQARYTSLGGPGGWLLVELVDGYGDPLSPRQDWTIEIIADSPVCPLGYEVQAPPDLPTGMYRARVCTGAGDRLDPQRDCSPPASEARQGFTEFIVTL</sequence>
<proteinExistence type="predicted"/>
<evidence type="ECO:0000313" key="4">
    <source>
        <dbReference type="Proteomes" id="UP000249169"/>
    </source>
</evidence>
<dbReference type="AlphaFoldDB" id="A0A328C5J2"/>
<organism evidence="3 4">
    <name type="scientific">Lujinxingia litoralis</name>
    <dbReference type="NCBI Taxonomy" id="2211119"/>
    <lineage>
        <taxon>Bacteria</taxon>
        <taxon>Deltaproteobacteria</taxon>
        <taxon>Bradymonadales</taxon>
        <taxon>Lujinxingiaceae</taxon>
        <taxon>Lujinxingia</taxon>
    </lineage>
</organism>
<protein>
    <submittedName>
        <fullName evidence="3">Uncharacterized protein</fullName>
    </submittedName>
</protein>
<dbReference type="Proteomes" id="UP000249169">
    <property type="component" value="Unassembled WGS sequence"/>
</dbReference>
<name>A0A328C5J2_9DELT</name>
<feature type="chain" id="PRO_5016308171" evidence="2">
    <location>
        <begin position="22"/>
        <end position="355"/>
    </location>
</feature>
<dbReference type="RefSeq" id="WP_111730939.1">
    <property type="nucleotide sequence ID" value="NZ_QHKO01000009.1"/>
</dbReference>
<feature type="compositionally biased region" description="Acidic residues" evidence="1">
    <location>
        <begin position="155"/>
        <end position="184"/>
    </location>
</feature>
<dbReference type="OrthoDB" id="5495378at2"/>
<reference evidence="3 4" key="1">
    <citation type="submission" date="2018-05" db="EMBL/GenBank/DDBJ databases">
        <title>Lujinxingia marina gen. nov. sp. nov., a new facultative anaerobic member of the class Deltaproteobacteria, and proposal of Lujinxingaceae fam. nov.</title>
        <authorList>
            <person name="Li C.-M."/>
        </authorList>
    </citation>
    <scope>NUCLEOTIDE SEQUENCE [LARGE SCALE GENOMIC DNA]</scope>
    <source>
        <strain evidence="3 4">B210</strain>
    </source>
</reference>
<feature type="signal peptide" evidence="2">
    <location>
        <begin position="1"/>
        <end position="21"/>
    </location>
</feature>
<keyword evidence="2" id="KW-0732">Signal</keyword>
<dbReference type="PROSITE" id="PS51257">
    <property type="entry name" value="PROKAR_LIPOPROTEIN"/>
    <property type="match status" value="1"/>
</dbReference>
<feature type="region of interest" description="Disordered" evidence="1">
    <location>
        <begin position="154"/>
        <end position="197"/>
    </location>
</feature>
<evidence type="ECO:0000313" key="3">
    <source>
        <dbReference type="EMBL" id="RAL20573.1"/>
    </source>
</evidence>
<evidence type="ECO:0000256" key="1">
    <source>
        <dbReference type="SAM" id="MobiDB-lite"/>
    </source>
</evidence>
<gene>
    <name evidence="3" type="ORF">DL240_16175</name>
</gene>